<dbReference type="EMBL" id="LDEV01002726">
    <property type="protein sequence ID" value="KLJ07912.1"/>
    <property type="molecule type" value="Genomic_DNA"/>
</dbReference>
<proteinExistence type="predicted"/>
<dbReference type="AlphaFoldDB" id="A0A0H1BA76"/>
<evidence type="ECO:0000313" key="1">
    <source>
        <dbReference type="EMBL" id="KLJ07912.1"/>
    </source>
</evidence>
<gene>
    <name evidence="1" type="ORF">EMPG_16614</name>
</gene>
<feature type="non-terminal residue" evidence="1">
    <location>
        <position position="109"/>
    </location>
</feature>
<keyword evidence="2" id="KW-1185">Reference proteome</keyword>
<feature type="non-terminal residue" evidence="1">
    <location>
        <position position="1"/>
    </location>
</feature>
<organism evidence="1 2">
    <name type="scientific">Blastomyces silverae</name>
    <dbReference type="NCBI Taxonomy" id="2060906"/>
    <lineage>
        <taxon>Eukaryota</taxon>
        <taxon>Fungi</taxon>
        <taxon>Dikarya</taxon>
        <taxon>Ascomycota</taxon>
        <taxon>Pezizomycotina</taxon>
        <taxon>Eurotiomycetes</taxon>
        <taxon>Eurotiomycetidae</taxon>
        <taxon>Onygenales</taxon>
        <taxon>Ajellomycetaceae</taxon>
        <taxon>Blastomyces</taxon>
    </lineage>
</organism>
<reference evidence="2" key="1">
    <citation type="journal article" date="2015" name="PLoS Genet.">
        <title>The dynamic genome and transcriptome of the human fungal pathogen Blastomyces and close relative Emmonsia.</title>
        <authorList>
            <person name="Munoz J.F."/>
            <person name="Gauthier G.M."/>
            <person name="Desjardins C.A."/>
            <person name="Gallo J.E."/>
            <person name="Holder J."/>
            <person name="Sullivan T.D."/>
            <person name="Marty A.J."/>
            <person name="Carmen J.C."/>
            <person name="Chen Z."/>
            <person name="Ding L."/>
            <person name="Gujja S."/>
            <person name="Magrini V."/>
            <person name="Misas E."/>
            <person name="Mitreva M."/>
            <person name="Priest M."/>
            <person name="Saif S."/>
            <person name="Whiston E.A."/>
            <person name="Young S."/>
            <person name="Zeng Q."/>
            <person name="Goldman W.E."/>
            <person name="Mardis E.R."/>
            <person name="Taylor J.W."/>
            <person name="McEwen J.G."/>
            <person name="Clay O.K."/>
            <person name="Klein B.S."/>
            <person name="Cuomo C.A."/>
        </authorList>
    </citation>
    <scope>NUCLEOTIDE SEQUENCE [LARGE SCALE GENOMIC DNA]</scope>
    <source>
        <strain evidence="2">UAMH 139</strain>
    </source>
</reference>
<dbReference type="Proteomes" id="UP000053573">
    <property type="component" value="Unassembled WGS sequence"/>
</dbReference>
<comment type="caution">
    <text evidence="1">The sequence shown here is derived from an EMBL/GenBank/DDBJ whole genome shotgun (WGS) entry which is preliminary data.</text>
</comment>
<accession>A0A0H1BA76</accession>
<sequence>CHSPTNWQRFSLIVAVRHLAAQWPAQISANKLHRHRQIPLLNLSNLAEPYHNSPGDPAARDSLFDPCNWQLLNSPALRVCDLPRWLAPHQSLSFASRPHSSPNSYRSLS</sequence>
<name>A0A0H1BA76_9EURO</name>
<evidence type="ECO:0000313" key="2">
    <source>
        <dbReference type="Proteomes" id="UP000053573"/>
    </source>
</evidence>
<protein>
    <submittedName>
        <fullName evidence="1">Uncharacterized protein</fullName>
    </submittedName>
</protein>